<dbReference type="NCBIfam" id="TIGR00179">
    <property type="entry name" value="murB"/>
    <property type="match status" value="1"/>
</dbReference>
<protein>
    <recommendedName>
        <fullName evidence="5">UDP-N-acetylmuramate dehydrogenase</fullName>
        <ecNumber evidence="5">1.3.1.98</ecNumber>
    </recommendedName>
</protein>
<dbReference type="EMBL" id="BTGU01000002">
    <property type="protein sequence ID" value="GMN28087.1"/>
    <property type="molecule type" value="Genomic_DNA"/>
</dbReference>
<dbReference type="SUPFAM" id="SSF56176">
    <property type="entry name" value="FAD-binding/transporter-associated domain-like"/>
    <property type="match status" value="1"/>
</dbReference>
<comment type="pathway">
    <text evidence="4">Cell wall biogenesis; peptidoglycan biosynthesis.</text>
</comment>
<dbReference type="Gene3D" id="3.90.78.10">
    <property type="entry name" value="UDP-N-acetylenolpyruvoylglucosamine reductase, C-terminal domain"/>
    <property type="match status" value="1"/>
</dbReference>
<evidence type="ECO:0000313" key="18">
    <source>
        <dbReference type="EMBL" id="GMN28087.1"/>
    </source>
</evidence>
<evidence type="ECO:0000256" key="16">
    <source>
        <dbReference type="ARBA" id="ARBA00048914"/>
    </source>
</evidence>
<evidence type="ECO:0000256" key="15">
    <source>
        <dbReference type="ARBA" id="ARBA00023316"/>
    </source>
</evidence>
<evidence type="ECO:0000256" key="7">
    <source>
        <dbReference type="ARBA" id="ARBA00022618"/>
    </source>
</evidence>
<dbReference type="Pfam" id="PF01565">
    <property type="entry name" value="FAD_binding_4"/>
    <property type="match status" value="1"/>
</dbReference>
<comment type="subcellular location">
    <subcellularLocation>
        <location evidence="3">Cytoplasm</location>
    </subcellularLocation>
</comment>
<evidence type="ECO:0000256" key="2">
    <source>
        <dbReference type="ARBA" id="ARBA00003921"/>
    </source>
</evidence>
<dbReference type="InterPro" id="IPR006094">
    <property type="entry name" value="Oxid_FAD_bind_N"/>
</dbReference>
<evidence type="ECO:0000256" key="8">
    <source>
        <dbReference type="ARBA" id="ARBA00022630"/>
    </source>
</evidence>
<dbReference type="InterPro" id="IPR011601">
    <property type="entry name" value="MurB_C"/>
</dbReference>
<dbReference type="GO" id="GO:0005829">
    <property type="term" value="C:cytosol"/>
    <property type="evidence" value="ECO:0007669"/>
    <property type="project" value="TreeGrafter"/>
</dbReference>
<accession>A0AA87Z255</accession>
<keyword evidence="6" id="KW-0963">Cytoplasm</keyword>
<evidence type="ECO:0000313" key="19">
    <source>
        <dbReference type="Proteomes" id="UP001187192"/>
    </source>
</evidence>
<dbReference type="InterPro" id="IPR016166">
    <property type="entry name" value="FAD-bd_PCMH"/>
</dbReference>
<keyword evidence="9" id="KW-0274">FAD</keyword>
<evidence type="ECO:0000259" key="17">
    <source>
        <dbReference type="PROSITE" id="PS51387"/>
    </source>
</evidence>
<keyword evidence="14" id="KW-0131">Cell cycle</keyword>
<keyword evidence="12" id="KW-0573">Peptidoglycan synthesis</keyword>
<evidence type="ECO:0000256" key="10">
    <source>
        <dbReference type="ARBA" id="ARBA00022857"/>
    </source>
</evidence>
<organism evidence="18 19">
    <name type="scientific">Ficus carica</name>
    <name type="common">Common fig</name>
    <dbReference type="NCBI Taxonomy" id="3494"/>
    <lineage>
        <taxon>Eukaryota</taxon>
        <taxon>Viridiplantae</taxon>
        <taxon>Streptophyta</taxon>
        <taxon>Embryophyta</taxon>
        <taxon>Tracheophyta</taxon>
        <taxon>Spermatophyta</taxon>
        <taxon>Magnoliopsida</taxon>
        <taxon>eudicotyledons</taxon>
        <taxon>Gunneridae</taxon>
        <taxon>Pentapetalae</taxon>
        <taxon>rosids</taxon>
        <taxon>fabids</taxon>
        <taxon>Rosales</taxon>
        <taxon>Moraceae</taxon>
        <taxon>Ficeae</taxon>
        <taxon>Ficus</taxon>
    </lineage>
</organism>
<comment type="cofactor">
    <cofactor evidence="1">
        <name>FAD</name>
        <dbReference type="ChEBI" id="CHEBI:57692"/>
    </cofactor>
</comment>
<dbReference type="InterPro" id="IPR016167">
    <property type="entry name" value="FAD-bd_PCMH_sub1"/>
</dbReference>
<dbReference type="Gene3D" id="3.30.465.10">
    <property type="match status" value="1"/>
</dbReference>
<keyword evidence="13" id="KW-0560">Oxidoreductase</keyword>
<dbReference type="InterPro" id="IPR036318">
    <property type="entry name" value="FAD-bd_PCMH-like_sf"/>
</dbReference>
<dbReference type="InterPro" id="IPR003170">
    <property type="entry name" value="MurB"/>
</dbReference>
<keyword evidence="7" id="KW-0132">Cell division</keyword>
<keyword evidence="15" id="KW-0961">Cell wall biogenesis/degradation</keyword>
<feature type="domain" description="FAD-binding PCMH-type" evidence="17">
    <location>
        <begin position="58"/>
        <end position="225"/>
    </location>
</feature>
<sequence>MAIPLCHKASSLLLQHPHSPTNTHIFVCKSSFIPIKQGQTHFKFLRRQKLLKDLSTWAIGGPCNYFCQVFDHTQLVSALRYCHENSLRFMIIGRGSNCLFDDLGFDGCVILNRIEFVESEEAGVYKVGSGFWFNRLGVQCSNEGFTGLEFAGGIPGTVGGATFMNAGANGQETADVVESVDFVTTDGRLQRLERADLNFGYRSSPFQSMPDLAAIVAVTFQLQSSGTSKTRLQEYLERRRASQPIGEKSAGSVFRNPSDLGVTAAELIEKAGLKGLRVGGAMISKLHSNFFINCGGSTSQDMLNLIAIAKEKVNQKFGVKLKEEVLYVHPREET</sequence>
<keyword evidence="10" id="KW-0521">NADP</keyword>
<evidence type="ECO:0000256" key="5">
    <source>
        <dbReference type="ARBA" id="ARBA00012518"/>
    </source>
</evidence>
<dbReference type="Proteomes" id="UP001187192">
    <property type="component" value="Unassembled WGS sequence"/>
</dbReference>
<evidence type="ECO:0000256" key="4">
    <source>
        <dbReference type="ARBA" id="ARBA00004752"/>
    </source>
</evidence>
<dbReference type="InterPro" id="IPR036635">
    <property type="entry name" value="MurB_C_sf"/>
</dbReference>
<evidence type="ECO:0000256" key="14">
    <source>
        <dbReference type="ARBA" id="ARBA00023306"/>
    </source>
</evidence>
<dbReference type="PROSITE" id="PS51387">
    <property type="entry name" value="FAD_PCMH"/>
    <property type="match status" value="1"/>
</dbReference>
<dbReference type="SUPFAM" id="SSF56194">
    <property type="entry name" value="Uridine diphospho-N-Acetylenolpyruvylglucosamine reductase, MurB, C-terminal domain"/>
    <property type="match status" value="1"/>
</dbReference>
<dbReference type="Pfam" id="PF02873">
    <property type="entry name" value="MurB_C"/>
    <property type="match status" value="1"/>
</dbReference>
<dbReference type="GO" id="GO:0008762">
    <property type="term" value="F:UDP-N-acetylmuramate dehydrogenase activity"/>
    <property type="evidence" value="ECO:0007669"/>
    <property type="project" value="UniProtKB-EC"/>
</dbReference>
<dbReference type="HAMAP" id="MF_00037">
    <property type="entry name" value="MurB"/>
    <property type="match status" value="1"/>
</dbReference>
<evidence type="ECO:0000256" key="12">
    <source>
        <dbReference type="ARBA" id="ARBA00022984"/>
    </source>
</evidence>
<evidence type="ECO:0000256" key="11">
    <source>
        <dbReference type="ARBA" id="ARBA00022960"/>
    </source>
</evidence>
<dbReference type="GO" id="GO:0051301">
    <property type="term" value="P:cell division"/>
    <property type="evidence" value="ECO:0007669"/>
    <property type="project" value="UniProtKB-KW"/>
</dbReference>
<keyword evidence="8" id="KW-0285">Flavoprotein</keyword>
<reference evidence="18" key="1">
    <citation type="submission" date="2023-07" db="EMBL/GenBank/DDBJ databases">
        <title>draft genome sequence of fig (Ficus carica).</title>
        <authorList>
            <person name="Takahashi T."/>
            <person name="Nishimura K."/>
        </authorList>
    </citation>
    <scope>NUCLEOTIDE SEQUENCE</scope>
</reference>
<gene>
    <name evidence="18" type="ORF">TIFTF001_001920</name>
</gene>
<evidence type="ECO:0000256" key="3">
    <source>
        <dbReference type="ARBA" id="ARBA00004496"/>
    </source>
</evidence>
<dbReference type="Gene3D" id="3.30.43.10">
    <property type="entry name" value="Uridine Diphospho-n-acetylenolpyruvylglucosamine Reductase, domain 2"/>
    <property type="match status" value="1"/>
</dbReference>
<dbReference type="PANTHER" id="PTHR21071">
    <property type="entry name" value="UDP-N-ACETYLENOLPYRUVOYLGLUCOSAMINE REDUCTASE"/>
    <property type="match status" value="1"/>
</dbReference>
<name>A0AA87Z255_FICCA</name>
<keyword evidence="19" id="KW-1185">Reference proteome</keyword>
<dbReference type="PANTHER" id="PTHR21071:SF4">
    <property type="entry name" value="UDP-N-ACETYLENOLPYRUVOYLGLUCOSAMINE REDUCTASE"/>
    <property type="match status" value="1"/>
</dbReference>
<evidence type="ECO:0000256" key="1">
    <source>
        <dbReference type="ARBA" id="ARBA00001974"/>
    </source>
</evidence>
<dbReference type="AlphaFoldDB" id="A0AA87Z255"/>
<dbReference type="NCBIfam" id="NF010480">
    <property type="entry name" value="PRK13905.1"/>
    <property type="match status" value="1"/>
</dbReference>
<dbReference type="GO" id="GO:0071949">
    <property type="term" value="F:FAD binding"/>
    <property type="evidence" value="ECO:0007669"/>
    <property type="project" value="InterPro"/>
</dbReference>
<evidence type="ECO:0000256" key="6">
    <source>
        <dbReference type="ARBA" id="ARBA00022490"/>
    </source>
</evidence>
<dbReference type="GO" id="GO:0071555">
    <property type="term" value="P:cell wall organization"/>
    <property type="evidence" value="ECO:0007669"/>
    <property type="project" value="UniProtKB-KW"/>
</dbReference>
<keyword evidence="11" id="KW-0133">Cell shape</keyword>
<comment type="catalytic activity">
    <reaction evidence="16">
        <text>UDP-N-acetyl-alpha-D-muramate + NADP(+) = UDP-N-acetyl-3-O-(1-carboxyvinyl)-alpha-D-glucosamine + NADPH + H(+)</text>
        <dbReference type="Rhea" id="RHEA:12248"/>
        <dbReference type="ChEBI" id="CHEBI:15378"/>
        <dbReference type="ChEBI" id="CHEBI:57783"/>
        <dbReference type="ChEBI" id="CHEBI:58349"/>
        <dbReference type="ChEBI" id="CHEBI:68483"/>
        <dbReference type="ChEBI" id="CHEBI:70757"/>
        <dbReference type="EC" id="1.3.1.98"/>
    </reaction>
</comment>
<evidence type="ECO:0000256" key="13">
    <source>
        <dbReference type="ARBA" id="ARBA00023002"/>
    </source>
</evidence>
<comment type="function">
    <text evidence="2">Cell wall formation.</text>
</comment>
<dbReference type="GO" id="GO:0008360">
    <property type="term" value="P:regulation of cell shape"/>
    <property type="evidence" value="ECO:0007669"/>
    <property type="project" value="UniProtKB-KW"/>
</dbReference>
<evidence type="ECO:0000256" key="9">
    <source>
        <dbReference type="ARBA" id="ARBA00022827"/>
    </source>
</evidence>
<proteinExistence type="inferred from homology"/>
<dbReference type="EC" id="1.3.1.98" evidence="5"/>
<dbReference type="InterPro" id="IPR016169">
    <property type="entry name" value="FAD-bd_PCMH_sub2"/>
</dbReference>
<comment type="caution">
    <text evidence="18">The sequence shown here is derived from an EMBL/GenBank/DDBJ whole genome shotgun (WGS) entry which is preliminary data.</text>
</comment>